<evidence type="ECO:0000313" key="2">
    <source>
        <dbReference type="Proteomes" id="UP001153332"/>
    </source>
</evidence>
<reference evidence="1" key="1">
    <citation type="submission" date="2022-12" db="EMBL/GenBank/DDBJ databases">
        <title>Genome Sequence of Lasiodiplodia mahajangana.</title>
        <authorList>
            <person name="Buettner E."/>
        </authorList>
    </citation>
    <scope>NUCLEOTIDE SEQUENCE</scope>
    <source>
        <strain evidence="1">VT137</strain>
    </source>
</reference>
<protein>
    <submittedName>
        <fullName evidence="1">Uncharacterized protein</fullName>
    </submittedName>
</protein>
<proteinExistence type="predicted"/>
<comment type="caution">
    <text evidence="1">The sequence shown here is derived from an EMBL/GenBank/DDBJ whole genome shotgun (WGS) entry which is preliminary data.</text>
</comment>
<sequence>MSLSTSDETMHFEPKFMKGARAKLTSKFAIPEIPNTGRGLNLDFGDEDPLELNTPDRDHKAKKQRTATDEVLDDNRVPNRLISETNSRNLVTDDDHTVVLNERKSERGNVGHREEHKTREEKLIDFFRECAPTQERLELLGKRWLSRPFLRRLLLYCGPFVIAIEDMGTPIQPKQFTLWPKQGQPKPTEKLITIDHHDLLDYLDQDNNWERFARQMSKAWPTSFGSLVEEDGNTPYFLWQAREPYGSTGTSYICRKVAPRSSQPLLEALFYGYNVYWEPTNNDALWQIMPNISTSIVTMPTIAFLENLFAPTNAAYRHVGFGVLSDWFPIQNTTPVVHSTGFFGNTDWFSLRFNMRACVPDPGGRRVKRFKNGCGIYPESLGFPLKRQAARIPGLSRAGDQFAIEFLVSISLVLRKRQHNDGASVINYSVIAWLDYGTELTGNPERDSLLPALSNREGLEFDLTSCGQGGASLLQFLTVLTRGIDHWRKCWDIMLARIDGIISVQLQDTLDRRRWHMLMFDDSFQLSEQYFTVLQLLRIFQDWIEEVEKGTKDLRKELLGQYESWMVWRRRYAPKDEDEWPLDMEKLEANFDKVEEFFQIRVNPLNERIRRKKEEVESLRDGLFNAASLREALKAKTLNLFIGVFTVVTVFFTPLSFVATFWAIPLLSQDSQIAMPSGFTVSFVAVPALTYLLSAASIVWVWGSSSRNFRDIILPQAWDIMETFLEKARLLLNQTQRLRRKVKSNPSDQEANDSDD</sequence>
<name>A0ACC2JXX2_9PEZI</name>
<keyword evidence="2" id="KW-1185">Reference proteome</keyword>
<organism evidence="1 2">
    <name type="scientific">Lasiodiplodia mahajangana</name>
    <dbReference type="NCBI Taxonomy" id="1108764"/>
    <lineage>
        <taxon>Eukaryota</taxon>
        <taxon>Fungi</taxon>
        <taxon>Dikarya</taxon>
        <taxon>Ascomycota</taxon>
        <taxon>Pezizomycotina</taxon>
        <taxon>Dothideomycetes</taxon>
        <taxon>Dothideomycetes incertae sedis</taxon>
        <taxon>Botryosphaeriales</taxon>
        <taxon>Botryosphaeriaceae</taxon>
        <taxon>Lasiodiplodia</taxon>
    </lineage>
</organism>
<dbReference type="EMBL" id="JAPUUL010000149">
    <property type="protein sequence ID" value="KAJ8132322.1"/>
    <property type="molecule type" value="Genomic_DNA"/>
</dbReference>
<evidence type="ECO:0000313" key="1">
    <source>
        <dbReference type="EMBL" id="KAJ8132322.1"/>
    </source>
</evidence>
<gene>
    <name evidence="1" type="ORF">O1611_g1305</name>
</gene>
<accession>A0ACC2JXX2</accession>
<dbReference type="Proteomes" id="UP001153332">
    <property type="component" value="Unassembled WGS sequence"/>
</dbReference>